<protein>
    <submittedName>
        <fullName evidence="2">Uncharacterized protein</fullName>
    </submittedName>
</protein>
<evidence type="ECO:0000313" key="3">
    <source>
        <dbReference type="Proteomes" id="UP000037035"/>
    </source>
</evidence>
<dbReference type="VEuPathDB" id="FungiDB:VP01_6348g2"/>
<name>A0A0L6UG55_9BASI</name>
<comment type="caution">
    <text evidence="2">The sequence shown here is derived from an EMBL/GenBank/DDBJ whole genome shotgun (WGS) entry which is preliminary data.</text>
</comment>
<reference evidence="2 3" key="1">
    <citation type="submission" date="2015-08" db="EMBL/GenBank/DDBJ databases">
        <title>Next Generation Sequencing and Analysis of the Genome of Puccinia sorghi L Schw, the Causal Agent of Maize Common Rust.</title>
        <authorList>
            <person name="Rochi L."/>
            <person name="Burguener G."/>
            <person name="Darino M."/>
            <person name="Turjanski A."/>
            <person name="Kreff E."/>
            <person name="Dieguez M.J."/>
            <person name="Sacco F."/>
        </authorList>
    </citation>
    <scope>NUCLEOTIDE SEQUENCE [LARGE SCALE GENOMIC DNA]</scope>
    <source>
        <strain evidence="2 3">RO10H11247</strain>
    </source>
</reference>
<dbReference type="AlphaFoldDB" id="A0A0L6UG55"/>
<dbReference type="EMBL" id="LAVV01011661">
    <property type="protein sequence ID" value="KNZ47511.1"/>
    <property type="molecule type" value="Genomic_DNA"/>
</dbReference>
<feature type="region of interest" description="Disordered" evidence="1">
    <location>
        <begin position="74"/>
        <end position="98"/>
    </location>
</feature>
<evidence type="ECO:0000313" key="2">
    <source>
        <dbReference type="EMBL" id="KNZ47511.1"/>
    </source>
</evidence>
<feature type="non-terminal residue" evidence="2">
    <location>
        <position position="1"/>
    </location>
</feature>
<feature type="compositionally biased region" description="Basic and acidic residues" evidence="1">
    <location>
        <begin position="88"/>
        <end position="98"/>
    </location>
</feature>
<accession>A0A0L6UG55</accession>
<gene>
    <name evidence="2" type="ORF">VP01_6348g2</name>
</gene>
<keyword evidence="3" id="KW-1185">Reference proteome</keyword>
<dbReference type="Proteomes" id="UP000037035">
    <property type="component" value="Unassembled WGS sequence"/>
</dbReference>
<evidence type="ECO:0000256" key="1">
    <source>
        <dbReference type="SAM" id="MobiDB-lite"/>
    </source>
</evidence>
<proteinExistence type="predicted"/>
<organism evidence="2 3">
    <name type="scientific">Puccinia sorghi</name>
    <dbReference type="NCBI Taxonomy" id="27349"/>
    <lineage>
        <taxon>Eukaryota</taxon>
        <taxon>Fungi</taxon>
        <taxon>Dikarya</taxon>
        <taxon>Basidiomycota</taxon>
        <taxon>Pucciniomycotina</taxon>
        <taxon>Pucciniomycetes</taxon>
        <taxon>Pucciniales</taxon>
        <taxon>Pucciniaceae</taxon>
        <taxon>Puccinia</taxon>
    </lineage>
</organism>
<sequence length="157" mass="17430">DLKLLNEAQEKINSIKTSLKKMNPSEQEVHLDLMDQLLEGSVSLFDIKLPKGAQTTCVGPSAASKKKIKIRAEHCKPSQSEKNLPKRVASEKNDQKSKKMKYIDKILDVGADGSFGFQVIVWSDGGHFVVLKMKDENLFPAAQLEKNWLPSGHSVGK</sequence>